<keyword evidence="1" id="KW-0472">Membrane</keyword>
<accession>A0AAN9KKD6</accession>
<evidence type="ECO:0000313" key="3">
    <source>
        <dbReference type="Proteomes" id="UP001359559"/>
    </source>
</evidence>
<evidence type="ECO:0000313" key="2">
    <source>
        <dbReference type="EMBL" id="KAK7317843.1"/>
    </source>
</evidence>
<reference evidence="2 3" key="1">
    <citation type="submission" date="2024-01" db="EMBL/GenBank/DDBJ databases">
        <title>The genomes of 5 underutilized Papilionoideae crops provide insights into root nodulation and disease resistance.</title>
        <authorList>
            <person name="Yuan L."/>
        </authorList>
    </citation>
    <scope>NUCLEOTIDE SEQUENCE [LARGE SCALE GENOMIC DNA]</scope>
    <source>
        <strain evidence="2">LY-2023</strain>
        <tissue evidence="2">Leaf</tissue>
    </source>
</reference>
<comment type="caution">
    <text evidence="2">The sequence shown here is derived from an EMBL/GenBank/DDBJ whole genome shotgun (WGS) entry which is preliminary data.</text>
</comment>
<protein>
    <submittedName>
        <fullName evidence="2">Uncharacterized protein</fullName>
    </submittedName>
</protein>
<dbReference type="Proteomes" id="UP001359559">
    <property type="component" value="Unassembled WGS sequence"/>
</dbReference>
<feature type="transmembrane region" description="Helical" evidence="1">
    <location>
        <begin position="92"/>
        <end position="112"/>
    </location>
</feature>
<organism evidence="2 3">
    <name type="scientific">Clitoria ternatea</name>
    <name type="common">Butterfly pea</name>
    <dbReference type="NCBI Taxonomy" id="43366"/>
    <lineage>
        <taxon>Eukaryota</taxon>
        <taxon>Viridiplantae</taxon>
        <taxon>Streptophyta</taxon>
        <taxon>Embryophyta</taxon>
        <taxon>Tracheophyta</taxon>
        <taxon>Spermatophyta</taxon>
        <taxon>Magnoliopsida</taxon>
        <taxon>eudicotyledons</taxon>
        <taxon>Gunneridae</taxon>
        <taxon>Pentapetalae</taxon>
        <taxon>rosids</taxon>
        <taxon>fabids</taxon>
        <taxon>Fabales</taxon>
        <taxon>Fabaceae</taxon>
        <taxon>Papilionoideae</taxon>
        <taxon>50 kb inversion clade</taxon>
        <taxon>NPAAA clade</taxon>
        <taxon>indigoferoid/millettioid clade</taxon>
        <taxon>Phaseoleae</taxon>
        <taxon>Clitoria</taxon>
    </lineage>
</organism>
<dbReference type="EMBL" id="JAYKXN010000001">
    <property type="protein sequence ID" value="KAK7317843.1"/>
    <property type="molecule type" value="Genomic_DNA"/>
</dbReference>
<dbReference type="AlphaFoldDB" id="A0AAN9KKD6"/>
<keyword evidence="1" id="KW-1133">Transmembrane helix</keyword>
<evidence type="ECO:0000256" key="1">
    <source>
        <dbReference type="SAM" id="Phobius"/>
    </source>
</evidence>
<gene>
    <name evidence="2" type="ORF">RJT34_02413</name>
</gene>
<proteinExistence type="predicted"/>
<feature type="transmembrane region" description="Helical" evidence="1">
    <location>
        <begin position="124"/>
        <end position="150"/>
    </location>
</feature>
<keyword evidence="3" id="KW-1185">Reference proteome</keyword>
<keyword evidence="1" id="KW-0812">Transmembrane</keyword>
<name>A0AAN9KKD6_CLITE</name>
<sequence>MVLRATMCYIMAAVIPRTTGDTYSSKATPHKGQPHAAPCRTTWAARDLHTESREIQIAHAQSRPPTRPTGGIPPNSNTGSYAVCHGCKCQSYAFLTLCILYMPLINIIINSITNVTTRFLVDSLLLVILVSLNLCVAFSIVSFISFNFIINTKTSTILYQT</sequence>